<sequence length="95" mass="10531">MTLHVVAEFRAATGQEDRLRTALEAMIEPTLSEAGCLAYQPYIDPNDAAHMVLVEEWTSEAALDEHFATAHFAHVAEVLERILAEPFVLRKLVAA</sequence>
<protein>
    <submittedName>
        <fullName evidence="2">Antibiotic biosynthesis monooxygenase</fullName>
    </submittedName>
</protein>
<dbReference type="InterPro" id="IPR050744">
    <property type="entry name" value="AI-2_Isomerase_LsrG"/>
</dbReference>
<dbReference type="PROSITE" id="PS51725">
    <property type="entry name" value="ABM"/>
    <property type="match status" value="1"/>
</dbReference>
<organism evidence="2 3">
    <name type="scientific">Nocardia arthritidis</name>
    <dbReference type="NCBI Taxonomy" id="228602"/>
    <lineage>
        <taxon>Bacteria</taxon>
        <taxon>Bacillati</taxon>
        <taxon>Actinomycetota</taxon>
        <taxon>Actinomycetes</taxon>
        <taxon>Mycobacteriales</taxon>
        <taxon>Nocardiaceae</taxon>
        <taxon>Nocardia</taxon>
    </lineage>
</organism>
<dbReference type="KEGG" id="nah:F5544_15845"/>
<evidence type="ECO:0000313" key="3">
    <source>
        <dbReference type="Proteomes" id="UP000503540"/>
    </source>
</evidence>
<keyword evidence="2" id="KW-0503">Monooxygenase</keyword>
<dbReference type="PANTHER" id="PTHR33336:SF15">
    <property type="entry name" value="ABM DOMAIN-CONTAINING PROTEIN"/>
    <property type="match status" value="1"/>
</dbReference>
<dbReference type="SUPFAM" id="SSF54909">
    <property type="entry name" value="Dimeric alpha+beta barrel"/>
    <property type="match status" value="1"/>
</dbReference>
<dbReference type="Gene3D" id="3.30.70.100">
    <property type="match status" value="1"/>
</dbReference>
<dbReference type="EMBL" id="CP046172">
    <property type="protein sequence ID" value="QIS11050.1"/>
    <property type="molecule type" value="Genomic_DNA"/>
</dbReference>
<evidence type="ECO:0000259" key="1">
    <source>
        <dbReference type="PROSITE" id="PS51725"/>
    </source>
</evidence>
<dbReference type="AlphaFoldDB" id="A0A6G9YD39"/>
<dbReference type="PANTHER" id="PTHR33336">
    <property type="entry name" value="QUINOL MONOOXYGENASE YGIN-RELATED"/>
    <property type="match status" value="1"/>
</dbReference>
<reference evidence="2 3" key="1">
    <citation type="journal article" date="2019" name="ACS Chem. Biol.">
        <title>Identification and Mobilization of a Cryptic Antibiotic Biosynthesis Gene Locus from a Human-Pathogenic Nocardia Isolate.</title>
        <authorList>
            <person name="Herisse M."/>
            <person name="Ishida K."/>
            <person name="Porter J.L."/>
            <person name="Howden B."/>
            <person name="Hertweck C."/>
            <person name="Stinear T.P."/>
            <person name="Pidot S.J."/>
        </authorList>
    </citation>
    <scope>NUCLEOTIDE SEQUENCE [LARGE SCALE GENOMIC DNA]</scope>
    <source>
        <strain evidence="2 3">AUSMDU00012717</strain>
    </source>
</reference>
<accession>A0A6G9YD39</accession>
<dbReference type="GO" id="GO:0004497">
    <property type="term" value="F:monooxygenase activity"/>
    <property type="evidence" value="ECO:0007669"/>
    <property type="project" value="UniProtKB-KW"/>
</dbReference>
<keyword evidence="3" id="KW-1185">Reference proteome</keyword>
<feature type="domain" description="ABM" evidence="1">
    <location>
        <begin position="3"/>
        <end position="92"/>
    </location>
</feature>
<keyword evidence="2" id="KW-0560">Oxidoreductase</keyword>
<dbReference type="Pfam" id="PF03992">
    <property type="entry name" value="ABM"/>
    <property type="match status" value="1"/>
</dbReference>
<dbReference type="Proteomes" id="UP000503540">
    <property type="component" value="Chromosome"/>
</dbReference>
<proteinExistence type="predicted"/>
<gene>
    <name evidence="2" type="ORF">F5544_15845</name>
</gene>
<dbReference type="InterPro" id="IPR011008">
    <property type="entry name" value="Dimeric_a/b-barrel"/>
</dbReference>
<dbReference type="RefSeq" id="WP_167473928.1">
    <property type="nucleotide sequence ID" value="NZ_CP046172.1"/>
</dbReference>
<evidence type="ECO:0000313" key="2">
    <source>
        <dbReference type="EMBL" id="QIS11050.1"/>
    </source>
</evidence>
<name>A0A6G9YD39_9NOCA</name>
<dbReference type="InterPro" id="IPR007138">
    <property type="entry name" value="ABM_dom"/>
</dbReference>